<dbReference type="EMBL" id="JAYLAA010000001">
    <property type="protein sequence ID" value="MEC3874223.1"/>
    <property type="molecule type" value="Genomic_DNA"/>
</dbReference>
<dbReference type="RefSeq" id="WP_326319317.1">
    <property type="nucleotide sequence ID" value="NZ_JAYLAA010000001.1"/>
</dbReference>
<organism evidence="2 3">
    <name type="scientific">Chryseobacterium salviniae</name>
    <dbReference type="NCBI Taxonomy" id="3101750"/>
    <lineage>
        <taxon>Bacteria</taxon>
        <taxon>Pseudomonadati</taxon>
        <taxon>Bacteroidota</taxon>
        <taxon>Flavobacteriia</taxon>
        <taxon>Flavobacteriales</taxon>
        <taxon>Weeksellaceae</taxon>
        <taxon>Chryseobacterium group</taxon>
        <taxon>Chryseobacterium</taxon>
    </lineage>
</organism>
<accession>A0ABU6HP34</accession>
<keyword evidence="1" id="KW-0732">Signal</keyword>
<reference evidence="2 3" key="1">
    <citation type="submission" date="2024-01" db="EMBL/GenBank/DDBJ databases">
        <title>Chryseobacterium sp. T9W2-O.</title>
        <authorList>
            <person name="Maltman C."/>
        </authorList>
    </citation>
    <scope>NUCLEOTIDE SEQUENCE [LARGE SCALE GENOMIC DNA]</scope>
    <source>
        <strain evidence="2 3">T9W2-O</strain>
    </source>
</reference>
<evidence type="ECO:0000313" key="2">
    <source>
        <dbReference type="EMBL" id="MEC3874223.1"/>
    </source>
</evidence>
<dbReference type="NCBIfam" id="TIGR01200">
    <property type="entry name" value="GLPGLI"/>
    <property type="match status" value="1"/>
</dbReference>
<keyword evidence="3" id="KW-1185">Reference proteome</keyword>
<feature type="chain" id="PRO_5046472917" evidence="1">
    <location>
        <begin position="20"/>
        <end position="256"/>
    </location>
</feature>
<name>A0ABU6HP34_9FLAO</name>
<evidence type="ECO:0000256" key="1">
    <source>
        <dbReference type="SAM" id="SignalP"/>
    </source>
</evidence>
<dbReference type="Proteomes" id="UP001348397">
    <property type="component" value="Unassembled WGS sequence"/>
</dbReference>
<dbReference type="InterPro" id="IPR005901">
    <property type="entry name" value="GLPGLI"/>
</dbReference>
<protein>
    <submittedName>
        <fullName evidence="2">GLPGLI family protein</fullName>
    </submittedName>
</protein>
<evidence type="ECO:0000313" key="3">
    <source>
        <dbReference type="Proteomes" id="UP001348397"/>
    </source>
</evidence>
<comment type="caution">
    <text evidence="2">The sequence shown here is derived from an EMBL/GenBank/DDBJ whole genome shotgun (WGS) entry which is preliminary data.</text>
</comment>
<proteinExistence type="predicted"/>
<gene>
    <name evidence="2" type="ORF">SOP96_00665</name>
</gene>
<sequence>MKKLFVTILFIFCPLYFFSQQVNFTPSIRVNYDASLKLGEKYQQFQKFVLIGNSQDYYFAAVQNYLNDTGQYKSRSGLDLKIVSDYFQERLIRTNAITNIFFKYGEDKIRYEEKVATKWVLYSDTKIINGIKCQMAATNKYGRRWIAYFSKDYPQSLGPYKFNGLPGLIFELYDTRDDYHFTLTKVEKFTDEFRFNLLAFKNYSKAKYLKAKYNLENTLAAFPGLEIGAEESKYYESLLEKRKKMYNNPLELKPFE</sequence>
<feature type="signal peptide" evidence="1">
    <location>
        <begin position="1"/>
        <end position="19"/>
    </location>
</feature>